<feature type="compositionally biased region" description="Basic and acidic residues" evidence="10">
    <location>
        <begin position="291"/>
        <end position="304"/>
    </location>
</feature>
<evidence type="ECO:0000313" key="11">
    <source>
        <dbReference type="EMBL" id="CAK7922261.1"/>
    </source>
</evidence>
<feature type="region of interest" description="Disordered" evidence="10">
    <location>
        <begin position="45"/>
        <end position="143"/>
    </location>
</feature>
<evidence type="ECO:0000256" key="7">
    <source>
        <dbReference type="ARBA" id="ARBA00023274"/>
    </source>
</evidence>
<proteinExistence type="inferred from homology"/>
<accession>A0ABP0EN23</accession>
<name>A0ABP0EN23_9ASCO</name>
<comment type="subcellular location">
    <subcellularLocation>
        <location evidence="1 9">Nucleus</location>
        <location evidence="1 9">Nucleolus</location>
    </subcellularLocation>
</comment>
<keyword evidence="3 9" id="KW-0690">Ribosome biogenesis</keyword>
<evidence type="ECO:0000256" key="1">
    <source>
        <dbReference type="ARBA" id="ARBA00004604"/>
    </source>
</evidence>
<feature type="compositionally biased region" description="Basic and acidic residues" evidence="10">
    <location>
        <begin position="50"/>
        <end position="71"/>
    </location>
</feature>
<feature type="compositionally biased region" description="Basic and acidic residues" evidence="10">
    <location>
        <begin position="272"/>
        <end position="282"/>
    </location>
</feature>
<keyword evidence="6 9" id="KW-0539">Nucleus</keyword>
<dbReference type="Pfam" id="PF06102">
    <property type="entry name" value="RRP36"/>
    <property type="match status" value="1"/>
</dbReference>
<evidence type="ECO:0000256" key="6">
    <source>
        <dbReference type="ARBA" id="ARBA00023242"/>
    </source>
</evidence>
<keyword evidence="5" id="KW-0175">Coiled coil</keyword>
<evidence type="ECO:0000256" key="3">
    <source>
        <dbReference type="ARBA" id="ARBA00022517"/>
    </source>
</evidence>
<sequence length="304" mass="35668">MDKIRNKVVRPSIYDEESGSENEYTYNKPEESDDELATISFGSLSSAQKKLQDEERTKKNEKREKKAELKNSRAIQKKSKPSKYEQHPTSDSESEGFFDDEAPRASSSARPGRSNRDKGKKNKHAPSESSSKRPVSKVREIEGLGTKYKDNSLYRDIRFDAAYGKADLAQIRKNYAFLDGYREQEISQMKSMLKDKKASSLLSHHEREDIEFRVQSLKSRLDTMKNRDLESKILADHKHEQLRKFKDGSQTNPYFLKKSDKRKLIQKAKFDTMKSSQREKVMERKRKRRLGKEFRELEFNQHRK</sequence>
<comment type="subunit">
    <text evidence="9">Associates with 90S and pre-40S pre-ribosomal particles.</text>
</comment>
<comment type="similarity">
    <text evidence="2 9">Belongs to the RRP36 family.</text>
</comment>
<evidence type="ECO:0000256" key="9">
    <source>
        <dbReference type="RuleBase" id="RU368027"/>
    </source>
</evidence>
<evidence type="ECO:0000256" key="10">
    <source>
        <dbReference type="SAM" id="MobiDB-lite"/>
    </source>
</evidence>
<dbReference type="PANTHER" id="PTHR21738:SF0">
    <property type="entry name" value="RIBOSOMAL RNA PROCESSING PROTEIN 36 HOMOLOG"/>
    <property type="match status" value="1"/>
</dbReference>
<keyword evidence="7 9" id="KW-0687">Ribonucleoprotein</keyword>
<keyword evidence="4 9" id="KW-0698">rRNA processing</keyword>
<protein>
    <recommendedName>
        <fullName evidence="9">rRNA biogenesis protein RRP36</fullName>
    </recommendedName>
</protein>
<dbReference type="PANTHER" id="PTHR21738">
    <property type="entry name" value="RIBOSOMAL RNA PROCESSING PROTEIN 36 HOMOLOG"/>
    <property type="match status" value="1"/>
</dbReference>
<dbReference type="Proteomes" id="UP001497600">
    <property type="component" value="Chromosome H"/>
</dbReference>
<comment type="function">
    <text evidence="8 9">Component of the 90S pre-ribosome involved in the maturation of rRNAs. Required for early cleavages of the pre-RNAs in the 40S ribosomal subunit maturation pathway.</text>
</comment>
<keyword evidence="12" id="KW-1185">Reference proteome</keyword>
<evidence type="ECO:0000313" key="12">
    <source>
        <dbReference type="Proteomes" id="UP001497600"/>
    </source>
</evidence>
<organism evidence="11 12">
    <name type="scientific">[Candida] anglica</name>
    <dbReference type="NCBI Taxonomy" id="148631"/>
    <lineage>
        <taxon>Eukaryota</taxon>
        <taxon>Fungi</taxon>
        <taxon>Dikarya</taxon>
        <taxon>Ascomycota</taxon>
        <taxon>Saccharomycotina</taxon>
        <taxon>Pichiomycetes</taxon>
        <taxon>Debaryomycetaceae</taxon>
        <taxon>Kurtzmaniella</taxon>
    </lineage>
</organism>
<feature type="region of interest" description="Disordered" evidence="10">
    <location>
        <begin position="272"/>
        <end position="304"/>
    </location>
</feature>
<gene>
    <name evidence="11" type="primary">RRP36</name>
    <name evidence="11" type="ORF">CAAN4_H24630</name>
</gene>
<reference evidence="11 12" key="1">
    <citation type="submission" date="2024-01" db="EMBL/GenBank/DDBJ databases">
        <authorList>
            <consortium name="Genoscope - CEA"/>
            <person name="William W."/>
        </authorList>
    </citation>
    <scope>NUCLEOTIDE SEQUENCE [LARGE SCALE GENOMIC DNA]</scope>
    <source>
        <strain evidence="11 12">29B2s-10</strain>
    </source>
</reference>
<dbReference type="EMBL" id="OZ004260">
    <property type="protein sequence ID" value="CAK7922261.1"/>
    <property type="molecule type" value="Genomic_DNA"/>
</dbReference>
<evidence type="ECO:0000256" key="5">
    <source>
        <dbReference type="ARBA" id="ARBA00023054"/>
    </source>
</evidence>
<feature type="region of interest" description="Disordered" evidence="10">
    <location>
        <begin position="1"/>
        <end position="33"/>
    </location>
</feature>
<dbReference type="InterPro" id="IPR009292">
    <property type="entry name" value="RRP36"/>
</dbReference>
<evidence type="ECO:0000256" key="8">
    <source>
        <dbReference type="ARBA" id="ARBA00025053"/>
    </source>
</evidence>
<evidence type="ECO:0000256" key="2">
    <source>
        <dbReference type="ARBA" id="ARBA00009418"/>
    </source>
</evidence>
<evidence type="ECO:0000256" key="4">
    <source>
        <dbReference type="ARBA" id="ARBA00022552"/>
    </source>
</evidence>